<dbReference type="PANTHER" id="PTHR43233:SF1">
    <property type="entry name" value="FAMILY N-ACETYLTRANSFERASE, PUTATIVE (AFU_ORTHOLOGUE AFUA_6G03350)-RELATED"/>
    <property type="match status" value="1"/>
</dbReference>
<evidence type="ECO:0000259" key="1">
    <source>
        <dbReference type="PROSITE" id="PS51186"/>
    </source>
</evidence>
<accession>A0ABX2LIF6</accession>
<dbReference type="InterPro" id="IPR016181">
    <property type="entry name" value="Acyl_CoA_acyltransferase"/>
</dbReference>
<comment type="caution">
    <text evidence="2">The sequence shown here is derived from an EMBL/GenBank/DDBJ whole genome shotgun (WGS) entry which is preliminary data.</text>
</comment>
<gene>
    <name evidence="2" type="ORF">HUN84_00915</name>
</gene>
<keyword evidence="3" id="KW-1185">Reference proteome</keyword>
<dbReference type="GeneID" id="74185156"/>
<dbReference type="Pfam" id="PF13508">
    <property type="entry name" value="Acetyltransf_7"/>
    <property type="match status" value="1"/>
</dbReference>
<dbReference type="RefSeq" id="WP_053028661.1">
    <property type="nucleotide sequence ID" value="NZ_CUEE01000001.1"/>
</dbReference>
<dbReference type="EMBL" id="JABVEG010000001">
    <property type="protein sequence ID" value="NUI81321.1"/>
    <property type="molecule type" value="Genomic_DNA"/>
</dbReference>
<dbReference type="InterPro" id="IPR053144">
    <property type="entry name" value="Acetyltransferase_Butenolide"/>
</dbReference>
<evidence type="ECO:0000313" key="3">
    <source>
        <dbReference type="Proteomes" id="UP000610527"/>
    </source>
</evidence>
<sequence>MIRYSHEAPEAEAYCHLRVKAGMSPKSIAAAQKGLPNSCFNITIYDDQQLIGMGRVIGDGGTAFQIVDIAVDPDYQGQGCGRIILEQIMSYLHSVAEKGTYVSLIADYPADQLYKKFGFTSTEPKSGGMYIVF</sequence>
<reference evidence="2 3" key="1">
    <citation type="submission" date="2020-06" db="EMBL/GenBank/DDBJ databases">
        <title>Staphylococcus borealis sp. nov. -A novel member of the Staphylococcaceae family isolated from skin and blood in humans.</title>
        <authorList>
            <person name="Pain M."/>
            <person name="Wolden R."/>
            <person name="Jaen-Luchoro D."/>
            <person name="Salva-Serra F."/>
            <person name="Iglesias B.P."/>
            <person name="Karlsson R."/>
            <person name="Klingenberg C."/>
            <person name="Cavanagh J.P."/>
        </authorList>
    </citation>
    <scope>NUCLEOTIDE SEQUENCE [LARGE SCALE GENOMIC DNA]</scope>
    <source>
        <strain evidence="2 3">58-22</strain>
    </source>
</reference>
<name>A0ABX2LIF6_9STAP</name>
<dbReference type="SUPFAM" id="SSF55729">
    <property type="entry name" value="Acyl-CoA N-acyltransferases (Nat)"/>
    <property type="match status" value="1"/>
</dbReference>
<dbReference type="InterPro" id="IPR000182">
    <property type="entry name" value="GNAT_dom"/>
</dbReference>
<dbReference type="Gene3D" id="3.40.630.30">
    <property type="match status" value="1"/>
</dbReference>
<evidence type="ECO:0000313" key="2">
    <source>
        <dbReference type="EMBL" id="NUI81321.1"/>
    </source>
</evidence>
<feature type="domain" description="N-acetyltransferase" evidence="1">
    <location>
        <begin position="1"/>
        <end position="133"/>
    </location>
</feature>
<protein>
    <submittedName>
        <fullName evidence="2">GNAT family N-acetyltransferase</fullName>
    </submittedName>
</protein>
<dbReference type="PROSITE" id="PS51186">
    <property type="entry name" value="GNAT"/>
    <property type="match status" value="1"/>
</dbReference>
<dbReference type="CDD" id="cd04301">
    <property type="entry name" value="NAT_SF"/>
    <property type="match status" value="1"/>
</dbReference>
<dbReference type="PANTHER" id="PTHR43233">
    <property type="entry name" value="FAMILY N-ACETYLTRANSFERASE, PUTATIVE (AFU_ORTHOLOGUE AFUA_6G03350)-RELATED"/>
    <property type="match status" value="1"/>
</dbReference>
<organism evidence="2 3">
    <name type="scientific">Staphylococcus borealis</name>
    <dbReference type="NCBI Taxonomy" id="2742203"/>
    <lineage>
        <taxon>Bacteria</taxon>
        <taxon>Bacillati</taxon>
        <taxon>Bacillota</taxon>
        <taxon>Bacilli</taxon>
        <taxon>Bacillales</taxon>
        <taxon>Staphylococcaceae</taxon>
        <taxon>Staphylococcus</taxon>
    </lineage>
</organism>
<proteinExistence type="predicted"/>
<dbReference type="Proteomes" id="UP000610527">
    <property type="component" value="Unassembled WGS sequence"/>
</dbReference>